<organism evidence="1">
    <name type="scientific">Anopheles coluzzii</name>
    <name type="common">African malaria mosquito</name>
    <dbReference type="NCBI Taxonomy" id="1518534"/>
    <lineage>
        <taxon>Eukaryota</taxon>
        <taxon>Metazoa</taxon>
        <taxon>Ecdysozoa</taxon>
        <taxon>Arthropoda</taxon>
        <taxon>Hexapoda</taxon>
        <taxon>Insecta</taxon>
        <taxon>Pterygota</taxon>
        <taxon>Neoptera</taxon>
        <taxon>Endopterygota</taxon>
        <taxon>Diptera</taxon>
        <taxon>Nematocera</taxon>
        <taxon>Culicoidea</taxon>
        <taxon>Culicidae</taxon>
        <taxon>Anophelinae</taxon>
        <taxon>Anopheles</taxon>
    </lineage>
</organism>
<accession>A0A8W7P0I3</accession>
<proteinExistence type="predicted"/>
<dbReference type="Proteomes" id="UP000075882">
    <property type="component" value="Unassembled WGS sequence"/>
</dbReference>
<dbReference type="EnsemblMetazoa" id="ACOM022641-RA">
    <property type="protein sequence ID" value="ACOM022641-PA.1"/>
    <property type="gene ID" value="ACOM022641"/>
</dbReference>
<protein>
    <submittedName>
        <fullName evidence="1">Uncharacterized protein</fullName>
    </submittedName>
</protein>
<sequence>MDPCRAAAAAGRNAFSPDEAGASAWVDVTPIRRSSSKAESCLACGAAGVAEAAAQRLSFVAESVCSAAHVVANDGTAARGLGVCGGVGPMFRGIPKAPEAVPSRRCNDAAEARRNAMAAAGMRQHTIGHQNLIHMLNNKSQKDCLE</sequence>
<evidence type="ECO:0000313" key="1">
    <source>
        <dbReference type="EnsemblMetazoa" id="ACOM022641-PA.1"/>
    </source>
</evidence>
<reference evidence="1" key="1">
    <citation type="submission" date="2022-08" db="UniProtKB">
        <authorList>
            <consortium name="EnsemblMetazoa"/>
        </authorList>
    </citation>
    <scope>IDENTIFICATION</scope>
</reference>
<name>A0A8W7P0I3_ANOCL</name>
<dbReference type="AlphaFoldDB" id="A0A8W7P0I3"/>